<organism evidence="1">
    <name type="scientific">uncultured nuHF2 cluster bacterium HF0130_29D04</name>
    <dbReference type="NCBI Taxonomy" id="723587"/>
    <lineage>
        <taxon>Bacteria</taxon>
        <taxon>environmental samples</taxon>
    </lineage>
</organism>
<sequence length="70" mass="8240">MGSEYVAEWGDPGSALRLRKMAYSLSSFARQQKRKQNASQQAIVKWETDLKYLRVNYYQSFAKDFNWPTV</sequence>
<dbReference type="EMBL" id="GU567970">
    <property type="protein sequence ID" value="ADI21942.1"/>
    <property type="molecule type" value="Genomic_DNA"/>
</dbReference>
<reference evidence="1" key="1">
    <citation type="submission" date="2010-01" db="EMBL/GenBank/DDBJ databases">
        <title>Genome fragments of uncultured bacteria from the North Pacific subtropical Gyre.</title>
        <authorList>
            <person name="Pham V.D."/>
            <person name="Delong E.F."/>
        </authorList>
    </citation>
    <scope>NUCLEOTIDE SEQUENCE</scope>
</reference>
<dbReference type="AlphaFoldDB" id="E7C3B8"/>
<name>E7C3B8_9BACT</name>
<proteinExistence type="predicted"/>
<evidence type="ECO:0000313" key="1">
    <source>
        <dbReference type="EMBL" id="ADI21942.1"/>
    </source>
</evidence>
<protein>
    <submittedName>
        <fullName evidence="1">Uncharacterized protein</fullName>
    </submittedName>
</protein>
<accession>E7C3B8</accession>